<dbReference type="PRINTS" id="PR00722">
    <property type="entry name" value="CHYMOTRYPSIN"/>
</dbReference>
<dbReference type="InterPro" id="IPR033116">
    <property type="entry name" value="TRYPSIN_SER"/>
</dbReference>
<keyword evidence="3 6" id="KW-0378">Hydrolase</keyword>
<dbReference type="PROSITE" id="PS50240">
    <property type="entry name" value="TRYPSIN_DOM"/>
    <property type="match status" value="1"/>
</dbReference>
<evidence type="ECO:0000259" key="7">
    <source>
        <dbReference type="PROSITE" id="PS50240"/>
    </source>
</evidence>
<evidence type="ECO:0000256" key="3">
    <source>
        <dbReference type="ARBA" id="ARBA00022801"/>
    </source>
</evidence>
<dbReference type="PROSITE" id="PS00135">
    <property type="entry name" value="TRYPSIN_SER"/>
    <property type="match status" value="1"/>
</dbReference>
<keyword evidence="4 6" id="KW-0720">Serine protease</keyword>
<dbReference type="AlphaFoldDB" id="A0ABD2WVM4"/>
<dbReference type="Gene3D" id="2.40.10.10">
    <property type="entry name" value="Trypsin-like serine proteases"/>
    <property type="match status" value="1"/>
</dbReference>
<protein>
    <recommendedName>
        <fullName evidence="7">Peptidase S1 domain-containing protein</fullName>
    </recommendedName>
</protein>
<reference evidence="8 9" key="1">
    <citation type="journal article" date="2024" name="bioRxiv">
        <title>A reference genome for Trichogramma kaykai: A tiny desert-dwelling parasitoid wasp with competing sex-ratio distorters.</title>
        <authorList>
            <person name="Culotta J."/>
            <person name="Lindsey A.R."/>
        </authorList>
    </citation>
    <scope>NUCLEOTIDE SEQUENCE [LARGE SCALE GENOMIC DNA]</scope>
    <source>
        <strain evidence="8 9">KSX58</strain>
    </source>
</reference>
<dbReference type="SMART" id="SM00020">
    <property type="entry name" value="Tryp_SPc"/>
    <property type="match status" value="1"/>
</dbReference>
<dbReference type="InterPro" id="IPR050430">
    <property type="entry name" value="Peptidase_S1"/>
</dbReference>
<name>A0ABD2WVM4_9HYME</name>
<dbReference type="InterPro" id="IPR001254">
    <property type="entry name" value="Trypsin_dom"/>
</dbReference>
<dbReference type="InterPro" id="IPR009003">
    <property type="entry name" value="Peptidase_S1_PA"/>
</dbReference>
<evidence type="ECO:0000256" key="6">
    <source>
        <dbReference type="RuleBase" id="RU363034"/>
    </source>
</evidence>
<comment type="similarity">
    <text evidence="1">Belongs to the peptidase S1 family.</text>
</comment>
<accession>A0ABD2WVM4</accession>
<dbReference type="PANTHER" id="PTHR24276">
    <property type="entry name" value="POLYSERASE-RELATED"/>
    <property type="match status" value="1"/>
</dbReference>
<organism evidence="8 9">
    <name type="scientific">Trichogramma kaykai</name>
    <dbReference type="NCBI Taxonomy" id="54128"/>
    <lineage>
        <taxon>Eukaryota</taxon>
        <taxon>Metazoa</taxon>
        <taxon>Ecdysozoa</taxon>
        <taxon>Arthropoda</taxon>
        <taxon>Hexapoda</taxon>
        <taxon>Insecta</taxon>
        <taxon>Pterygota</taxon>
        <taxon>Neoptera</taxon>
        <taxon>Endopterygota</taxon>
        <taxon>Hymenoptera</taxon>
        <taxon>Apocrita</taxon>
        <taxon>Proctotrupomorpha</taxon>
        <taxon>Chalcidoidea</taxon>
        <taxon>Trichogrammatidae</taxon>
        <taxon>Trichogramma</taxon>
    </lineage>
</organism>
<feature type="domain" description="Peptidase S1" evidence="7">
    <location>
        <begin position="9"/>
        <end position="259"/>
    </location>
</feature>
<dbReference type="InterPro" id="IPR018114">
    <property type="entry name" value="TRYPSIN_HIS"/>
</dbReference>
<evidence type="ECO:0000313" key="9">
    <source>
        <dbReference type="Proteomes" id="UP001627154"/>
    </source>
</evidence>
<dbReference type="Proteomes" id="UP001627154">
    <property type="component" value="Unassembled WGS sequence"/>
</dbReference>
<evidence type="ECO:0000256" key="2">
    <source>
        <dbReference type="ARBA" id="ARBA00022670"/>
    </source>
</evidence>
<proteinExistence type="inferred from homology"/>
<dbReference type="PANTHER" id="PTHR24276:SF98">
    <property type="entry name" value="FI18310P1-RELATED"/>
    <property type="match status" value="1"/>
</dbReference>
<sequence>MNNLARPRIINGAFAKLGQFPYVVSLQHPEPSGPDYGPEPFCGGAILDELHVITAAHCVTYNDTYRLAAQPILVAAGTTDLSNLAIGFYRFVRQVFVPESYTHRTPERIFDDLAILRLQFPLPLRDYVSIGAVELPAFNEYLWPNRLNGVVAGFGDQEESEDEANPAPWLPYLKYARGIINARDNYYSCSAREVCFKAHGYIQGSLEGVCVGDSGGPLVVDGSSILVGIISYSEEEHCATHQKFMRVSAYLEFIRKVLKNRIDYSIAHIDLIQGSPTVVQF</sequence>
<keyword evidence="2 6" id="KW-0645">Protease</keyword>
<dbReference type="GO" id="GO:0006508">
    <property type="term" value="P:proteolysis"/>
    <property type="evidence" value="ECO:0007669"/>
    <property type="project" value="UniProtKB-KW"/>
</dbReference>
<evidence type="ECO:0000313" key="8">
    <source>
        <dbReference type="EMBL" id="KAL3397148.1"/>
    </source>
</evidence>
<comment type="caution">
    <text evidence="8">The sequence shown here is derived from an EMBL/GenBank/DDBJ whole genome shotgun (WGS) entry which is preliminary data.</text>
</comment>
<gene>
    <name evidence="8" type="ORF">TKK_009172</name>
</gene>
<dbReference type="CDD" id="cd00190">
    <property type="entry name" value="Tryp_SPc"/>
    <property type="match status" value="1"/>
</dbReference>
<dbReference type="GO" id="GO:0008236">
    <property type="term" value="F:serine-type peptidase activity"/>
    <property type="evidence" value="ECO:0007669"/>
    <property type="project" value="UniProtKB-KW"/>
</dbReference>
<evidence type="ECO:0000256" key="1">
    <source>
        <dbReference type="ARBA" id="ARBA00007664"/>
    </source>
</evidence>
<evidence type="ECO:0000256" key="4">
    <source>
        <dbReference type="ARBA" id="ARBA00022825"/>
    </source>
</evidence>
<dbReference type="PROSITE" id="PS00134">
    <property type="entry name" value="TRYPSIN_HIS"/>
    <property type="match status" value="1"/>
</dbReference>
<keyword evidence="9" id="KW-1185">Reference proteome</keyword>
<keyword evidence="5" id="KW-1015">Disulfide bond</keyword>
<dbReference type="InterPro" id="IPR001314">
    <property type="entry name" value="Peptidase_S1A"/>
</dbReference>
<dbReference type="EMBL" id="JBJJXI010000067">
    <property type="protein sequence ID" value="KAL3397148.1"/>
    <property type="molecule type" value="Genomic_DNA"/>
</dbReference>
<dbReference type="Pfam" id="PF00089">
    <property type="entry name" value="Trypsin"/>
    <property type="match status" value="1"/>
</dbReference>
<dbReference type="InterPro" id="IPR043504">
    <property type="entry name" value="Peptidase_S1_PA_chymotrypsin"/>
</dbReference>
<dbReference type="SUPFAM" id="SSF50494">
    <property type="entry name" value="Trypsin-like serine proteases"/>
    <property type="match status" value="1"/>
</dbReference>
<evidence type="ECO:0000256" key="5">
    <source>
        <dbReference type="ARBA" id="ARBA00023157"/>
    </source>
</evidence>